<protein>
    <recommendedName>
        <fullName evidence="9">CRISPR-associated endoribonuclease Cas2</fullName>
        <ecNumber evidence="9">3.1.-.-</ecNumber>
    </recommendedName>
</protein>
<reference evidence="11" key="1">
    <citation type="journal article" date="2020" name="mSystems">
        <title>Genome- and Community-Level Interaction Insights into Carbon Utilization and Element Cycling Functions of Hydrothermarchaeota in Hydrothermal Sediment.</title>
        <authorList>
            <person name="Zhou Z."/>
            <person name="Liu Y."/>
            <person name="Xu W."/>
            <person name="Pan J."/>
            <person name="Luo Z.H."/>
            <person name="Li M."/>
        </authorList>
    </citation>
    <scope>NUCLEOTIDE SEQUENCE [LARGE SCALE GENOMIC DNA]</scope>
    <source>
        <strain evidence="11">SpSt-456</strain>
    </source>
</reference>
<evidence type="ECO:0000256" key="7">
    <source>
        <dbReference type="ARBA" id="ARBA00022842"/>
    </source>
</evidence>
<dbReference type="GO" id="GO:0016787">
    <property type="term" value="F:hydrolase activity"/>
    <property type="evidence" value="ECO:0007669"/>
    <property type="project" value="UniProtKB-KW"/>
</dbReference>
<evidence type="ECO:0000256" key="10">
    <source>
        <dbReference type="PIRNR" id="PIRNR032582"/>
    </source>
</evidence>
<comment type="cofactor">
    <cofactor evidence="1 9">
        <name>Mg(2+)</name>
        <dbReference type="ChEBI" id="CHEBI:18420"/>
    </cofactor>
</comment>
<dbReference type="PANTHER" id="PTHR34405">
    <property type="entry name" value="CRISPR-ASSOCIATED ENDORIBONUCLEASE CAS2"/>
    <property type="match status" value="1"/>
</dbReference>
<keyword evidence="3 9" id="KW-0540">Nuclease</keyword>
<dbReference type="EMBL" id="DSTK01000031">
    <property type="protein sequence ID" value="HFK97604.1"/>
    <property type="molecule type" value="Genomic_DNA"/>
</dbReference>
<sequence>MGKENLHVVCYDVVDDRRRQRVADVLKDFGARVQKSVFECVLDATRRRRLENRLSRLIDKNTDSILIYALCAACVDRKSSLGLAQTGMPESVKIL</sequence>
<accession>A0A831ZS98</accession>
<proteinExistence type="inferred from homology"/>
<organism evidence="11">
    <name type="scientific">Desulfacinum infernum</name>
    <dbReference type="NCBI Taxonomy" id="35837"/>
    <lineage>
        <taxon>Bacteria</taxon>
        <taxon>Pseudomonadati</taxon>
        <taxon>Thermodesulfobacteriota</taxon>
        <taxon>Syntrophobacteria</taxon>
        <taxon>Syntrophobacterales</taxon>
        <taxon>Syntrophobacteraceae</taxon>
        <taxon>Desulfacinum</taxon>
    </lineage>
</organism>
<evidence type="ECO:0000256" key="1">
    <source>
        <dbReference type="ARBA" id="ARBA00001946"/>
    </source>
</evidence>
<evidence type="ECO:0000256" key="4">
    <source>
        <dbReference type="ARBA" id="ARBA00022723"/>
    </source>
</evidence>
<keyword evidence="5 9" id="KW-0255">Endonuclease</keyword>
<evidence type="ECO:0000256" key="6">
    <source>
        <dbReference type="ARBA" id="ARBA00022801"/>
    </source>
</evidence>
<keyword evidence="7 9" id="KW-0460">Magnesium</keyword>
<dbReference type="InterPro" id="IPR019199">
    <property type="entry name" value="Virulence_VapD/CRISPR_Cas2"/>
</dbReference>
<dbReference type="PANTHER" id="PTHR34405:SF3">
    <property type="entry name" value="CRISPR-ASSOCIATED ENDORIBONUCLEASE CAS2 3"/>
    <property type="match status" value="1"/>
</dbReference>
<dbReference type="Gene3D" id="3.30.70.240">
    <property type="match status" value="1"/>
</dbReference>
<evidence type="ECO:0000256" key="2">
    <source>
        <dbReference type="ARBA" id="ARBA00009959"/>
    </source>
</evidence>
<evidence type="ECO:0000256" key="8">
    <source>
        <dbReference type="ARBA" id="ARBA00023118"/>
    </source>
</evidence>
<dbReference type="GO" id="GO:0004521">
    <property type="term" value="F:RNA endonuclease activity"/>
    <property type="evidence" value="ECO:0007669"/>
    <property type="project" value="UniProtKB-UniRule"/>
</dbReference>
<dbReference type="NCBIfam" id="TIGR01573">
    <property type="entry name" value="cas2"/>
    <property type="match status" value="1"/>
</dbReference>
<dbReference type="AlphaFoldDB" id="A0A831ZS98"/>
<dbReference type="SUPFAM" id="SSF143430">
    <property type="entry name" value="TTP0101/SSO1404-like"/>
    <property type="match status" value="1"/>
</dbReference>
<keyword evidence="8 9" id="KW-0051">Antiviral defense</keyword>
<comment type="function">
    <text evidence="9">CRISPR (clustered regularly interspaced short palindromic repeat), is an adaptive immune system that provides protection against mobile genetic elements (viruses, transposable elements and conjugative plasmids). CRISPR clusters contain sequences complementary to antecedent mobile elements and target invading nucleic acids. CRISPR clusters are transcribed and processed into CRISPR RNA (crRNA). Functions as a ssRNA-specific endoribonuclease. Involved in the integration of spacer DNA into the CRISPR cassette.</text>
</comment>
<evidence type="ECO:0000256" key="3">
    <source>
        <dbReference type="ARBA" id="ARBA00022722"/>
    </source>
</evidence>
<gene>
    <name evidence="9 11" type="primary">cas2</name>
    <name evidence="11" type="ORF">ENS06_09845</name>
</gene>
<evidence type="ECO:0000256" key="9">
    <source>
        <dbReference type="HAMAP-Rule" id="MF_01471"/>
    </source>
</evidence>
<feature type="binding site" evidence="9">
    <location>
        <position position="12"/>
    </location>
    <ligand>
        <name>Mg(2+)</name>
        <dbReference type="ChEBI" id="CHEBI:18420"/>
        <note>catalytic</note>
    </ligand>
</feature>
<dbReference type="EC" id="3.1.-.-" evidence="9"/>
<comment type="similarity">
    <text evidence="2 9 10">Belongs to the CRISPR-associated endoribonuclease Cas2 protein family.</text>
</comment>
<comment type="caution">
    <text evidence="11">The sequence shown here is derived from an EMBL/GenBank/DDBJ whole genome shotgun (WGS) entry which is preliminary data.</text>
</comment>
<dbReference type="GO" id="GO:0051607">
    <property type="term" value="P:defense response to virus"/>
    <property type="evidence" value="ECO:0007669"/>
    <property type="project" value="UniProtKB-UniRule"/>
</dbReference>
<dbReference type="InterPro" id="IPR021127">
    <property type="entry name" value="CRISPR_associated_Cas2"/>
</dbReference>
<keyword evidence="6 9" id="KW-0378">Hydrolase</keyword>
<name>A0A831ZS98_9BACT</name>
<dbReference type="Pfam" id="PF09827">
    <property type="entry name" value="CRISPR_Cas2"/>
    <property type="match status" value="1"/>
</dbReference>
<dbReference type="GO" id="GO:0043571">
    <property type="term" value="P:maintenance of CRISPR repeat elements"/>
    <property type="evidence" value="ECO:0007669"/>
    <property type="project" value="UniProtKB-UniRule"/>
</dbReference>
<dbReference type="PIRSF" id="PIRSF032582">
    <property type="entry name" value="Cas2"/>
    <property type="match status" value="1"/>
</dbReference>
<keyword evidence="4 9" id="KW-0479">Metal-binding</keyword>
<dbReference type="CDD" id="cd09725">
    <property type="entry name" value="Cas2_I_II_III"/>
    <property type="match status" value="1"/>
</dbReference>
<dbReference type="GO" id="GO:0046872">
    <property type="term" value="F:metal ion binding"/>
    <property type="evidence" value="ECO:0007669"/>
    <property type="project" value="UniProtKB-UniRule"/>
</dbReference>
<evidence type="ECO:0000313" key="11">
    <source>
        <dbReference type="EMBL" id="HFK97604.1"/>
    </source>
</evidence>
<dbReference type="HAMAP" id="MF_01471">
    <property type="entry name" value="Cas2"/>
    <property type="match status" value="1"/>
</dbReference>
<evidence type="ECO:0000256" key="5">
    <source>
        <dbReference type="ARBA" id="ARBA00022759"/>
    </source>
</evidence>
<comment type="subunit">
    <text evidence="9">Homodimer, forms a heterotetramer with a Cas1 homodimer.</text>
</comment>